<name>A0AAD6BV68_9TELE</name>
<sequence>MKEIMKCVSHQQASQLLHNKFIVVLGDSIQRAVYKDLVLLLQKDKYLSLKQLKTKGEMSFEEDCLVEGGCKSLMHNGTGYREVRQYQSDHHLVRFYFVTRIYSSYMKSILEDFRNGLKPDVLIVNSCVWDISSELRGILPQETLVIWNITMPLGERINGGFLVQEIEHKASHLRYDVIDANFFSGTLADAYGMDALDLHFHFRFSLQHRTKDGVHWNTLAHRKITSLLLQHVARAWGVLLPCPLKTVELSEITAQQPTNENATKPEDRVQPMGGYHHDNRQKSWNDSFSFGYMNTENIPPPPPPHLSYNRHGQFRSGYQFRPPHQLDPYYETHHQYVMRNRHARHIYAPYTQHRPTAGQGGHYY</sequence>
<dbReference type="PANTHER" id="PTHR14469:SF0">
    <property type="entry name" value="FAMILY WITH SEQUENCE SIMILARITY 113"/>
    <property type="match status" value="1"/>
</dbReference>
<comment type="caution">
    <text evidence="3">The sequence shown here is derived from an EMBL/GenBank/DDBJ whole genome shotgun (WGS) entry which is preliminary data.</text>
</comment>
<evidence type="ECO:0000256" key="2">
    <source>
        <dbReference type="SAM" id="MobiDB-lite"/>
    </source>
</evidence>
<feature type="region of interest" description="Disordered" evidence="2">
    <location>
        <begin position="255"/>
        <end position="278"/>
    </location>
</feature>
<evidence type="ECO:0008006" key="5">
    <source>
        <dbReference type="Google" id="ProtNLM"/>
    </source>
</evidence>
<dbReference type="PANTHER" id="PTHR14469">
    <property type="entry name" value="SARCOMA ANTIGEN NY-SAR-23"/>
    <property type="match status" value="1"/>
</dbReference>
<comment type="similarity">
    <text evidence="1">Belongs to the PC-esterase family.</text>
</comment>
<feature type="compositionally biased region" description="Basic and acidic residues" evidence="2">
    <location>
        <begin position="263"/>
        <end position="278"/>
    </location>
</feature>
<dbReference type="EMBL" id="JAPTMU010000001">
    <property type="protein sequence ID" value="KAJ4949516.1"/>
    <property type="molecule type" value="Genomic_DNA"/>
</dbReference>
<proteinExistence type="inferred from homology"/>
<dbReference type="Proteomes" id="UP001219934">
    <property type="component" value="Unassembled WGS sequence"/>
</dbReference>
<dbReference type="AlphaFoldDB" id="A0AAD6BV68"/>
<keyword evidence="4" id="KW-1185">Reference proteome</keyword>
<evidence type="ECO:0000313" key="4">
    <source>
        <dbReference type="Proteomes" id="UP001219934"/>
    </source>
</evidence>
<evidence type="ECO:0000313" key="3">
    <source>
        <dbReference type="EMBL" id="KAJ4949516.1"/>
    </source>
</evidence>
<organism evidence="3 4">
    <name type="scientific">Pogonophryne albipinna</name>
    <dbReference type="NCBI Taxonomy" id="1090488"/>
    <lineage>
        <taxon>Eukaryota</taxon>
        <taxon>Metazoa</taxon>
        <taxon>Chordata</taxon>
        <taxon>Craniata</taxon>
        <taxon>Vertebrata</taxon>
        <taxon>Euteleostomi</taxon>
        <taxon>Actinopterygii</taxon>
        <taxon>Neopterygii</taxon>
        <taxon>Teleostei</taxon>
        <taxon>Neoteleostei</taxon>
        <taxon>Acanthomorphata</taxon>
        <taxon>Eupercaria</taxon>
        <taxon>Perciformes</taxon>
        <taxon>Notothenioidei</taxon>
        <taxon>Pogonophryne</taxon>
    </lineage>
</organism>
<protein>
    <recommendedName>
        <fullName evidence="5">Family with sequence similarity 113</fullName>
    </recommendedName>
</protein>
<evidence type="ECO:0000256" key="1">
    <source>
        <dbReference type="ARBA" id="ARBA00037957"/>
    </source>
</evidence>
<accession>A0AAD6BV68</accession>
<reference evidence="3" key="1">
    <citation type="submission" date="2022-11" db="EMBL/GenBank/DDBJ databases">
        <title>Chromosome-level genome of Pogonophryne albipinna.</title>
        <authorList>
            <person name="Jo E."/>
        </authorList>
    </citation>
    <scope>NUCLEOTIDE SEQUENCE</scope>
    <source>
        <strain evidence="3">SGF0006</strain>
        <tissue evidence="3">Muscle</tissue>
    </source>
</reference>
<dbReference type="SUPFAM" id="SSF52266">
    <property type="entry name" value="SGNH hydrolase"/>
    <property type="match status" value="1"/>
</dbReference>
<gene>
    <name evidence="3" type="ORF">JOQ06_021027</name>
</gene>